<dbReference type="EMBL" id="QHHU01000046">
    <property type="protein sequence ID" value="RSM39295.1"/>
    <property type="molecule type" value="Genomic_DNA"/>
</dbReference>
<comment type="caution">
    <text evidence="1">The sequence shown here is derived from an EMBL/GenBank/DDBJ whole genome shotgun (WGS) entry which is preliminary data.</text>
</comment>
<sequence>MSQYFSIDGQDVWNPSNGPGRLFARLAEALVPWAGRPSGIGVTPGDPDDHPIDGAVFAEFADALVAEYRATSHPIKRGLLEGFVVTAAVLARRGGCALPALDGPAETSSHDVSGAPAGPDRLAELTAEYARAMPE</sequence>
<dbReference type="RefSeq" id="WP_020645249.1">
    <property type="nucleotide sequence ID" value="NZ_QHHU01000046.1"/>
</dbReference>
<dbReference type="OrthoDB" id="3475539at2"/>
<dbReference type="Proteomes" id="UP000286716">
    <property type="component" value="Unassembled WGS sequence"/>
</dbReference>
<proteinExistence type="predicted"/>
<dbReference type="InterPro" id="IPR045732">
    <property type="entry name" value="DUF6086"/>
</dbReference>
<evidence type="ECO:0000313" key="2">
    <source>
        <dbReference type="Proteomes" id="UP000286716"/>
    </source>
</evidence>
<evidence type="ECO:0000313" key="1">
    <source>
        <dbReference type="EMBL" id="RSM39295.1"/>
    </source>
</evidence>
<gene>
    <name evidence="1" type="ORF">DMA12_29935</name>
</gene>
<dbReference type="Pfam" id="PF19564">
    <property type="entry name" value="DUF6086"/>
    <property type="match status" value="1"/>
</dbReference>
<keyword evidence="2" id="KW-1185">Reference proteome</keyword>
<reference evidence="1 2" key="1">
    <citation type="submission" date="2018-05" db="EMBL/GenBank/DDBJ databases">
        <title>Evolution of GPA BGCs.</title>
        <authorList>
            <person name="Waglechner N."/>
            <person name="Wright G.D."/>
        </authorList>
    </citation>
    <scope>NUCLEOTIDE SEQUENCE [LARGE SCALE GENOMIC DNA]</scope>
    <source>
        <strain evidence="1 2">DSM 5908</strain>
    </source>
</reference>
<name>A0A428W851_AMYBA</name>
<organism evidence="1 2">
    <name type="scientific">Amycolatopsis balhimycina DSM 5908</name>
    <dbReference type="NCBI Taxonomy" id="1081091"/>
    <lineage>
        <taxon>Bacteria</taxon>
        <taxon>Bacillati</taxon>
        <taxon>Actinomycetota</taxon>
        <taxon>Actinomycetes</taxon>
        <taxon>Pseudonocardiales</taxon>
        <taxon>Pseudonocardiaceae</taxon>
        <taxon>Amycolatopsis</taxon>
    </lineage>
</organism>
<accession>A0A428W851</accession>
<protein>
    <submittedName>
        <fullName evidence="1">Uncharacterized protein</fullName>
    </submittedName>
</protein>
<dbReference type="AlphaFoldDB" id="A0A428W851"/>